<dbReference type="STRING" id="1798409.A3I24_00600"/>
<feature type="domain" description="AMP-dependent synthetase/ligase" evidence="3">
    <location>
        <begin position="52"/>
        <end position="438"/>
    </location>
</feature>
<evidence type="ECO:0000256" key="2">
    <source>
        <dbReference type="ARBA" id="ARBA00022598"/>
    </source>
</evidence>
<dbReference type="PROSITE" id="PS00455">
    <property type="entry name" value="AMP_BINDING"/>
    <property type="match status" value="1"/>
</dbReference>
<dbReference type="SUPFAM" id="SSF56801">
    <property type="entry name" value="Acetyl-CoA synthetase-like"/>
    <property type="match status" value="1"/>
</dbReference>
<dbReference type="GO" id="GO:0016405">
    <property type="term" value="F:CoA-ligase activity"/>
    <property type="evidence" value="ECO:0007669"/>
    <property type="project" value="TreeGrafter"/>
</dbReference>
<dbReference type="Gene3D" id="3.30.300.30">
    <property type="match status" value="1"/>
</dbReference>
<evidence type="ECO:0000259" key="3">
    <source>
        <dbReference type="Pfam" id="PF00501"/>
    </source>
</evidence>
<name>A0A1G1ZQR3_9BACT</name>
<sequence>MFKWLEEEDVVSLPEALFSAITANPRGIALDYVLKVHPVRIGKLFKFNLVIGKRMSYEELGKLVKGFADFFSSRLLWRDFSETIAIFTLNCPQFWGAYFGAQISGATPALISLATIAKELRAKKPIEEIKITAEIREQILDAKPRIIVATDFLWPLLSQLKDELGDTTIILTRLADTLPFYWRKLYKKAATKEGRWIEPPPAKNVFMLNDVLKKIDLRPWSAFAYPDKEQVAHLIYTGGTTGIPKGAMSSHANVLSNIFQCRDHLGEYIQEGDRVLGTMPFFHSYGLIIALMSILNVQGPLIFPPTFEPKGVVYLLKKKKIQILGAINRMFKALLAVPALGKLPDLKLCISGAGKLDKNVKDEFERQTGAKIFEGYGLTEASPVVSVTLPCEDQPRTIGRPLPGTEVKIVDLETRKELGPGEIGEILIRGPQVMIGYYKKLEETAKILVDGWLRTGDTAYRDEKGFLYFVGREKEMSKINGENVFWLDVERHFLLSEAVDQKCAVVGVPRPGYEDEQMLVVFVVLGRGKTLDDLKDFIYSANSKNWLIKKTLAVSEKVFSEWEDAIGKVQKKKVKKYYEEQL</sequence>
<dbReference type="AlphaFoldDB" id="A0A1G1ZQR3"/>
<keyword evidence="2" id="KW-0436">Ligase</keyword>
<protein>
    <recommendedName>
        <fullName evidence="3">AMP-dependent synthetase/ligase domain-containing protein</fullName>
    </recommendedName>
</protein>
<dbReference type="InterPro" id="IPR020845">
    <property type="entry name" value="AMP-binding_CS"/>
</dbReference>
<reference evidence="4 5" key="1">
    <citation type="journal article" date="2016" name="Nat. Commun.">
        <title>Thousands of microbial genomes shed light on interconnected biogeochemical processes in an aquifer system.</title>
        <authorList>
            <person name="Anantharaman K."/>
            <person name="Brown C.T."/>
            <person name="Hug L.A."/>
            <person name="Sharon I."/>
            <person name="Castelle C.J."/>
            <person name="Probst A.J."/>
            <person name="Thomas B.C."/>
            <person name="Singh A."/>
            <person name="Wilkins M.J."/>
            <person name="Karaoz U."/>
            <person name="Brodie E.L."/>
            <person name="Williams K.H."/>
            <person name="Hubbard S.S."/>
            <person name="Banfield J.F."/>
        </authorList>
    </citation>
    <scope>NUCLEOTIDE SEQUENCE [LARGE SCALE GENOMIC DNA]</scope>
</reference>
<dbReference type="InterPro" id="IPR045851">
    <property type="entry name" value="AMP-bd_C_sf"/>
</dbReference>
<comment type="caution">
    <text evidence="4">The sequence shown here is derived from an EMBL/GenBank/DDBJ whole genome shotgun (WGS) entry which is preliminary data.</text>
</comment>
<evidence type="ECO:0000313" key="5">
    <source>
        <dbReference type="Proteomes" id="UP000177690"/>
    </source>
</evidence>
<proteinExistence type="inferred from homology"/>
<gene>
    <name evidence="4" type="ORF">A3I24_00600</name>
</gene>
<dbReference type="Gene3D" id="3.40.50.12780">
    <property type="entry name" value="N-terminal domain of ligase-like"/>
    <property type="match status" value="1"/>
</dbReference>
<evidence type="ECO:0000313" key="4">
    <source>
        <dbReference type="EMBL" id="OGY66964.1"/>
    </source>
</evidence>
<dbReference type="PANTHER" id="PTHR24096:SF149">
    <property type="entry name" value="AMP-BINDING DOMAIN-CONTAINING PROTEIN-RELATED"/>
    <property type="match status" value="1"/>
</dbReference>
<dbReference type="InterPro" id="IPR042099">
    <property type="entry name" value="ANL_N_sf"/>
</dbReference>
<organism evidence="4 5">
    <name type="scientific">Candidatus Harrisonbacteria bacterium RIFCSPLOWO2_02_FULL_41_13b</name>
    <dbReference type="NCBI Taxonomy" id="1798409"/>
    <lineage>
        <taxon>Bacteria</taxon>
        <taxon>Candidatus Harrisoniibacteriota</taxon>
    </lineage>
</organism>
<dbReference type="InterPro" id="IPR000873">
    <property type="entry name" value="AMP-dep_synth/lig_dom"/>
</dbReference>
<dbReference type="EMBL" id="MHJL01000032">
    <property type="protein sequence ID" value="OGY66964.1"/>
    <property type="molecule type" value="Genomic_DNA"/>
</dbReference>
<evidence type="ECO:0000256" key="1">
    <source>
        <dbReference type="ARBA" id="ARBA00006432"/>
    </source>
</evidence>
<dbReference type="Proteomes" id="UP000177690">
    <property type="component" value="Unassembled WGS sequence"/>
</dbReference>
<accession>A0A1G1ZQR3</accession>
<dbReference type="Pfam" id="PF00501">
    <property type="entry name" value="AMP-binding"/>
    <property type="match status" value="1"/>
</dbReference>
<comment type="similarity">
    <text evidence="1">Belongs to the ATP-dependent AMP-binding enzyme family.</text>
</comment>
<dbReference type="PANTHER" id="PTHR24096">
    <property type="entry name" value="LONG-CHAIN-FATTY-ACID--COA LIGASE"/>
    <property type="match status" value="1"/>
</dbReference>